<keyword evidence="1" id="KW-0285">Flavoprotein</keyword>
<dbReference type="PANTHER" id="PTHR42659:SF2">
    <property type="entry name" value="XANTHINE DEHYDROGENASE SUBUNIT C-RELATED"/>
    <property type="match status" value="1"/>
</dbReference>
<feature type="domain" description="FAD-binding PCMH-type" evidence="4">
    <location>
        <begin position="17"/>
        <end position="191"/>
    </location>
</feature>
<dbReference type="SUPFAM" id="SSF56176">
    <property type="entry name" value="FAD-binding/transporter-associated domain-like"/>
    <property type="match status" value="1"/>
</dbReference>
<comment type="caution">
    <text evidence="5">The sequence shown here is derived from an EMBL/GenBank/DDBJ whole genome shotgun (WGS) entry which is preliminary data.</text>
</comment>
<dbReference type="Gene3D" id="3.30.465.10">
    <property type="match status" value="1"/>
</dbReference>
<evidence type="ECO:0000256" key="1">
    <source>
        <dbReference type="ARBA" id="ARBA00022630"/>
    </source>
</evidence>
<dbReference type="AlphaFoldDB" id="A0A368HLB3"/>
<evidence type="ECO:0000313" key="6">
    <source>
        <dbReference type="Proteomes" id="UP000253250"/>
    </source>
</evidence>
<evidence type="ECO:0000256" key="3">
    <source>
        <dbReference type="ARBA" id="ARBA00023002"/>
    </source>
</evidence>
<reference evidence="5 6" key="1">
    <citation type="submission" date="2018-02" db="EMBL/GenBank/DDBJ databases">
        <title>Insights into the biology of acidophilic members of the Acidiferrobacteraceae family derived from comparative genomic analyses.</title>
        <authorList>
            <person name="Issotta F."/>
            <person name="Thyssen C."/>
            <person name="Mena C."/>
            <person name="Moya A."/>
            <person name="Bellenberg S."/>
            <person name="Sproer C."/>
            <person name="Covarrubias P.C."/>
            <person name="Sand W."/>
            <person name="Quatrini R."/>
            <person name="Vera M."/>
        </authorList>
    </citation>
    <scope>NUCLEOTIDE SEQUENCE [LARGE SCALE GENOMIC DNA]</scope>
    <source>
        <strain evidence="6">m-1</strain>
    </source>
</reference>
<evidence type="ECO:0000256" key="2">
    <source>
        <dbReference type="ARBA" id="ARBA00022827"/>
    </source>
</evidence>
<dbReference type="InterPro" id="IPR016169">
    <property type="entry name" value="FAD-bd_PCMH_sub2"/>
</dbReference>
<gene>
    <name evidence="5" type="ORF">C4900_03385</name>
</gene>
<dbReference type="GO" id="GO:0016491">
    <property type="term" value="F:oxidoreductase activity"/>
    <property type="evidence" value="ECO:0007669"/>
    <property type="project" value="UniProtKB-KW"/>
</dbReference>
<dbReference type="InterPro" id="IPR036318">
    <property type="entry name" value="FAD-bd_PCMH-like_sf"/>
</dbReference>
<protein>
    <recommendedName>
        <fullName evidence="4">FAD-binding PCMH-type domain-containing protein</fullName>
    </recommendedName>
</protein>
<keyword evidence="3" id="KW-0560">Oxidoreductase</keyword>
<keyword evidence="2" id="KW-0274">FAD</keyword>
<evidence type="ECO:0000259" key="4">
    <source>
        <dbReference type="PROSITE" id="PS51387"/>
    </source>
</evidence>
<dbReference type="EMBL" id="PSYR01000001">
    <property type="protein sequence ID" value="RCN58815.1"/>
    <property type="molecule type" value="Genomic_DNA"/>
</dbReference>
<dbReference type="InterPro" id="IPR016166">
    <property type="entry name" value="FAD-bd_PCMH"/>
</dbReference>
<accession>A0A368HLB3</accession>
<evidence type="ECO:0000313" key="5">
    <source>
        <dbReference type="EMBL" id="RCN58815.1"/>
    </source>
</evidence>
<dbReference type="PANTHER" id="PTHR42659">
    <property type="entry name" value="XANTHINE DEHYDROGENASE SUBUNIT C-RELATED"/>
    <property type="match status" value="1"/>
</dbReference>
<name>A0A368HLB3_9GAMM</name>
<organism evidence="5 6">
    <name type="scientific">Acidiferrobacter thiooxydans</name>
    <dbReference type="NCBI Taxonomy" id="163359"/>
    <lineage>
        <taxon>Bacteria</taxon>
        <taxon>Pseudomonadati</taxon>
        <taxon>Pseudomonadota</taxon>
        <taxon>Gammaproteobacteria</taxon>
        <taxon>Acidiferrobacterales</taxon>
        <taxon>Acidiferrobacteraceae</taxon>
        <taxon>Acidiferrobacter</taxon>
    </lineage>
</organism>
<dbReference type="InterPro" id="IPR002346">
    <property type="entry name" value="Mopterin_DH_FAD-bd"/>
</dbReference>
<dbReference type="Pfam" id="PF00941">
    <property type="entry name" value="FAD_binding_5"/>
    <property type="match status" value="1"/>
</dbReference>
<dbReference type="InterPro" id="IPR051312">
    <property type="entry name" value="Diverse_Substr_Oxidored"/>
</dbReference>
<dbReference type="GO" id="GO:0071949">
    <property type="term" value="F:FAD binding"/>
    <property type="evidence" value="ECO:0007669"/>
    <property type="project" value="InterPro"/>
</dbReference>
<sequence length="264" mass="28475">MHGLRRDLRRHPRGLGAGRVSMSWYAPHHLDEALALLARRPHMRLVAGGTDIMVGCEAHAEGSEYLSLSGVGGLRGIRETPAGVTIGALTTMTEIGQHPAVCRDLPALAASARATGAVAIQNRATLGGNIMNASPAADNAPALLAYGASVVLMSAGGSRHVPYERFHEGYKATARRPGEILGEIFVPFPRHRLVIIFARLERGAPRPSARWVSRPCWPAPPAPGSACVSVSRVWPRPRSLRARSLRPSRVRLAACPTMRVWPRR</sequence>
<keyword evidence="6" id="KW-1185">Reference proteome</keyword>
<dbReference type="Gene3D" id="3.30.43.10">
    <property type="entry name" value="Uridine Diphospho-n-acetylenolpyruvylglucosamine Reductase, domain 2"/>
    <property type="match status" value="1"/>
</dbReference>
<dbReference type="Proteomes" id="UP000253250">
    <property type="component" value="Unassembled WGS sequence"/>
</dbReference>
<dbReference type="InterPro" id="IPR016167">
    <property type="entry name" value="FAD-bd_PCMH_sub1"/>
</dbReference>
<dbReference type="PROSITE" id="PS51387">
    <property type="entry name" value="FAD_PCMH"/>
    <property type="match status" value="1"/>
</dbReference>
<proteinExistence type="predicted"/>